<dbReference type="Gene3D" id="3.40.50.410">
    <property type="entry name" value="von Willebrand factor, type A domain"/>
    <property type="match status" value="1"/>
</dbReference>
<keyword evidence="4" id="KW-1185">Reference proteome</keyword>
<reference evidence="4" key="2">
    <citation type="submission" date="2015-01" db="EMBL/GenBank/DDBJ databases">
        <title>Evolutionary Origins and Diversification of the Mycorrhizal Mutualists.</title>
        <authorList>
            <consortium name="DOE Joint Genome Institute"/>
            <consortium name="Mycorrhizal Genomics Consortium"/>
            <person name="Kohler A."/>
            <person name="Kuo A."/>
            <person name="Nagy L.G."/>
            <person name="Floudas D."/>
            <person name="Copeland A."/>
            <person name="Barry K.W."/>
            <person name="Cichocki N."/>
            <person name="Veneault-Fourrey C."/>
            <person name="LaButti K."/>
            <person name="Lindquist E.A."/>
            <person name="Lipzen A."/>
            <person name="Lundell T."/>
            <person name="Morin E."/>
            <person name="Murat C."/>
            <person name="Riley R."/>
            <person name="Ohm R."/>
            <person name="Sun H."/>
            <person name="Tunlid A."/>
            <person name="Henrissat B."/>
            <person name="Grigoriev I.V."/>
            <person name="Hibbett D.S."/>
            <person name="Martin F."/>
        </authorList>
    </citation>
    <scope>NUCLEOTIDE SEQUENCE [LARGE SCALE GENOMIC DNA]</scope>
    <source>
        <strain evidence="4">Marx 270</strain>
    </source>
</reference>
<accession>A0A0C3P746</accession>
<evidence type="ECO:0000313" key="3">
    <source>
        <dbReference type="EMBL" id="KIO03411.1"/>
    </source>
</evidence>
<dbReference type="PROSITE" id="PS51257">
    <property type="entry name" value="PROKAR_LIPOPROTEIN"/>
    <property type="match status" value="1"/>
</dbReference>
<dbReference type="SUPFAM" id="SSF53300">
    <property type="entry name" value="vWA-like"/>
    <property type="match status" value="1"/>
</dbReference>
<dbReference type="HOGENOM" id="CLU_687259_0_0_1"/>
<evidence type="ECO:0000313" key="4">
    <source>
        <dbReference type="Proteomes" id="UP000054217"/>
    </source>
</evidence>
<protein>
    <recommendedName>
        <fullName evidence="2">VWFA domain-containing protein</fullName>
    </recommendedName>
</protein>
<dbReference type="OrthoDB" id="1729737at2759"/>
<dbReference type="STRING" id="870435.A0A0C3P746"/>
<dbReference type="AlphaFoldDB" id="A0A0C3P746"/>
<dbReference type="PANTHER" id="PTHR45737:SF6">
    <property type="entry name" value="VON WILLEBRAND FACTOR A DOMAIN-CONTAINING PROTEIN 5A"/>
    <property type="match status" value="1"/>
</dbReference>
<dbReference type="PANTHER" id="PTHR45737">
    <property type="entry name" value="VON WILLEBRAND FACTOR A DOMAIN-CONTAINING PROTEIN 5A"/>
    <property type="match status" value="1"/>
</dbReference>
<name>A0A0C3P746_PISTI</name>
<feature type="domain" description="VWFA" evidence="2">
    <location>
        <begin position="4"/>
        <end position="132"/>
    </location>
</feature>
<gene>
    <name evidence="3" type="ORF">M404DRAFT_27053</name>
</gene>
<feature type="region of interest" description="Disordered" evidence="1">
    <location>
        <begin position="374"/>
        <end position="395"/>
    </location>
</feature>
<dbReference type="Proteomes" id="UP000054217">
    <property type="component" value="Unassembled WGS sequence"/>
</dbReference>
<dbReference type="InterPro" id="IPR036465">
    <property type="entry name" value="vWFA_dom_sf"/>
</dbReference>
<sequence>MSMLLRLMPSTQTIFNILCFDSNVWSLCGWTTSCDFGQDSLREAVAHVQALTIDVGGTEITKVLEAAISSRRHDRPTTIFLLTDGEDIGGAMGVVADAVQNAGPDAPLRVFVLGIGSPASEVCEGIARAGNGECLLAATHESILGKCARLFNAARTRNIENIKLVNSVGMLVLEPPPALQQVPHALVKISAGIRFTVFSIISSRRIPSSIKLFTKFQGVEEPMEWIVPVTDVKPFKDPKCKIPLIHTLAARKLITELWERRAPLPALVNTVVASDDEIRRAAIVRLGLGYQLISQYTSFVAVDVEDEESGRISGQTRWDTGRTKTTRQLHSSLPPQVDGNQDADQDEDDGILGTLLNGLTLAFSFVSGVLGAPVSDPRSTSDGEPENIPGAYVDS</sequence>
<evidence type="ECO:0000256" key="1">
    <source>
        <dbReference type="SAM" id="MobiDB-lite"/>
    </source>
</evidence>
<feature type="region of interest" description="Disordered" evidence="1">
    <location>
        <begin position="310"/>
        <end position="349"/>
    </location>
</feature>
<dbReference type="InParanoid" id="A0A0C3P746"/>
<proteinExistence type="predicted"/>
<dbReference type="InterPro" id="IPR002035">
    <property type="entry name" value="VWF_A"/>
</dbReference>
<dbReference type="Pfam" id="PF13768">
    <property type="entry name" value="VWA_3"/>
    <property type="match status" value="1"/>
</dbReference>
<evidence type="ECO:0000259" key="2">
    <source>
        <dbReference type="Pfam" id="PF13768"/>
    </source>
</evidence>
<organism evidence="3 4">
    <name type="scientific">Pisolithus tinctorius Marx 270</name>
    <dbReference type="NCBI Taxonomy" id="870435"/>
    <lineage>
        <taxon>Eukaryota</taxon>
        <taxon>Fungi</taxon>
        <taxon>Dikarya</taxon>
        <taxon>Basidiomycota</taxon>
        <taxon>Agaricomycotina</taxon>
        <taxon>Agaricomycetes</taxon>
        <taxon>Agaricomycetidae</taxon>
        <taxon>Boletales</taxon>
        <taxon>Sclerodermatineae</taxon>
        <taxon>Pisolithaceae</taxon>
        <taxon>Pisolithus</taxon>
    </lineage>
</organism>
<reference evidence="3 4" key="1">
    <citation type="submission" date="2014-04" db="EMBL/GenBank/DDBJ databases">
        <authorList>
            <consortium name="DOE Joint Genome Institute"/>
            <person name="Kuo A."/>
            <person name="Kohler A."/>
            <person name="Costa M.D."/>
            <person name="Nagy L.G."/>
            <person name="Floudas D."/>
            <person name="Copeland A."/>
            <person name="Barry K.W."/>
            <person name="Cichocki N."/>
            <person name="Veneault-Fourrey C."/>
            <person name="LaButti K."/>
            <person name="Lindquist E.A."/>
            <person name="Lipzen A."/>
            <person name="Lundell T."/>
            <person name="Morin E."/>
            <person name="Murat C."/>
            <person name="Sun H."/>
            <person name="Tunlid A."/>
            <person name="Henrissat B."/>
            <person name="Grigoriev I.V."/>
            <person name="Hibbett D.S."/>
            <person name="Martin F."/>
            <person name="Nordberg H.P."/>
            <person name="Cantor M.N."/>
            <person name="Hua S.X."/>
        </authorList>
    </citation>
    <scope>NUCLEOTIDE SEQUENCE [LARGE SCALE GENOMIC DNA]</scope>
    <source>
        <strain evidence="3 4">Marx 270</strain>
    </source>
</reference>
<dbReference type="EMBL" id="KN831976">
    <property type="protein sequence ID" value="KIO03411.1"/>
    <property type="molecule type" value="Genomic_DNA"/>
</dbReference>